<dbReference type="Proteomes" id="UP001590951">
    <property type="component" value="Unassembled WGS sequence"/>
</dbReference>
<protein>
    <submittedName>
        <fullName evidence="1">Uncharacterized protein</fullName>
    </submittedName>
</protein>
<proteinExistence type="predicted"/>
<keyword evidence="2" id="KW-1185">Reference proteome</keyword>
<evidence type="ECO:0000313" key="2">
    <source>
        <dbReference type="Proteomes" id="UP001590951"/>
    </source>
</evidence>
<sequence>MYKTFFTHDPRIIHMTIYDGRETQLRQNSDLPASSEYIEFLISCRLRPSNDPFDGGDMNDVVTNAALITQPCKGHPWPALHAAIERGQLEVVRLSLDWGSDPWRTTFVVAEALGDQQMVAF</sequence>
<gene>
    <name evidence="1" type="ORF">ABVK25_001172</name>
</gene>
<dbReference type="EMBL" id="JBHFEH010000002">
    <property type="protein sequence ID" value="KAL2058444.1"/>
    <property type="molecule type" value="Genomic_DNA"/>
</dbReference>
<comment type="caution">
    <text evidence="1">The sequence shown here is derived from an EMBL/GenBank/DDBJ whole genome shotgun (WGS) entry which is preliminary data.</text>
</comment>
<accession>A0ABR4BNW1</accession>
<reference evidence="1 2" key="1">
    <citation type="submission" date="2024-09" db="EMBL/GenBank/DDBJ databases">
        <title>Rethinking Asexuality: The Enigmatic Case of Functional Sexual Genes in Lepraria (Stereocaulaceae).</title>
        <authorList>
            <person name="Doellman M."/>
            <person name="Sun Y."/>
            <person name="Barcenas-Pena A."/>
            <person name="Lumbsch H.T."/>
            <person name="Grewe F."/>
        </authorList>
    </citation>
    <scope>NUCLEOTIDE SEQUENCE [LARGE SCALE GENOMIC DNA]</scope>
    <source>
        <strain evidence="1 2">Grewe 0041</strain>
    </source>
</reference>
<evidence type="ECO:0000313" key="1">
    <source>
        <dbReference type="EMBL" id="KAL2058444.1"/>
    </source>
</evidence>
<name>A0ABR4BNW1_9LECA</name>
<organism evidence="1 2">
    <name type="scientific">Lepraria finkii</name>
    <dbReference type="NCBI Taxonomy" id="1340010"/>
    <lineage>
        <taxon>Eukaryota</taxon>
        <taxon>Fungi</taxon>
        <taxon>Dikarya</taxon>
        <taxon>Ascomycota</taxon>
        <taxon>Pezizomycotina</taxon>
        <taxon>Lecanoromycetes</taxon>
        <taxon>OSLEUM clade</taxon>
        <taxon>Lecanoromycetidae</taxon>
        <taxon>Lecanorales</taxon>
        <taxon>Lecanorineae</taxon>
        <taxon>Stereocaulaceae</taxon>
        <taxon>Lepraria</taxon>
    </lineage>
</organism>